<keyword evidence="2" id="KW-0677">Repeat</keyword>
<dbReference type="OrthoDB" id="45365at2759"/>
<dbReference type="PROSITE" id="PS50035">
    <property type="entry name" value="PLD"/>
    <property type="match status" value="1"/>
</dbReference>
<evidence type="ECO:0000313" key="5">
    <source>
        <dbReference type="Proteomes" id="UP000800235"/>
    </source>
</evidence>
<name>A0A9P4TRT2_9PEZI</name>
<dbReference type="Gene3D" id="2.120.10.80">
    <property type="entry name" value="Kelch-type beta propeller"/>
    <property type="match status" value="2"/>
</dbReference>
<evidence type="ECO:0000313" key="4">
    <source>
        <dbReference type="EMBL" id="KAF2415486.1"/>
    </source>
</evidence>
<dbReference type="Pfam" id="PF24681">
    <property type="entry name" value="Kelch_KLHDC2_KLHL20_DRC7"/>
    <property type="match status" value="1"/>
</dbReference>
<dbReference type="PANTHER" id="PTHR46344">
    <property type="entry name" value="OS02G0202900 PROTEIN"/>
    <property type="match status" value="1"/>
</dbReference>
<dbReference type="PANTHER" id="PTHR46344:SF27">
    <property type="entry name" value="KELCH REPEAT SUPERFAMILY PROTEIN"/>
    <property type="match status" value="1"/>
</dbReference>
<dbReference type="InterPro" id="IPR001736">
    <property type="entry name" value="PLipase_D/transphosphatidylase"/>
</dbReference>
<dbReference type="InterPro" id="IPR015915">
    <property type="entry name" value="Kelch-typ_b-propeller"/>
</dbReference>
<proteinExistence type="predicted"/>
<dbReference type="Pfam" id="PF01344">
    <property type="entry name" value="Kelch_1"/>
    <property type="match status" value="1"/>
</dbReference>
<accession>A0A9P4TRT2</accession>
<dbReference type="InterPro" id="IPR006652">
    <property type="entry name" value="Kelch_1"/>
</dbReference>
<feature type="domain" description="PLD phosphodiesterase" evidence="3">
    <location>
        <begin position="194"/>
        <end position="221"/>
    </location>
</feature>
<dbReference type="GO" id="GO:0003824">
    <property type="term" value="F:catalytic activity"/>
    <property type="evidence" value="ECO:0007669"/>
    <property type="project" value="InterPro"/>
</dbReference>
<evidence type="ECO:0000256" key="2">
    <source>
        <dbReference type="ARBA" id="ARBA00022737"/>
    </source>
</evidence>
<keyword evidence="1" id="KW-0880">Kelch repeat</keyword>
<keyword evidence="5" id="KW-1185">Reference proteome</keyword>
<dbReference type="InterPro" id="IPR011043">
    <property type="entry name" value="Gal_Oxase/kelch_b-propeller"/>
</dbReference>
<gene>
    <name evidence="4" type="ORF">EJ08DRAFT_601029</name>
</gene>
<organism evidence="4 5">
    <name type="scientific">Tothia fuscella</name>
    <dbReference type="NCBI Taxonomy" id="1048955"/>
    <lineage>
        <taxon>Eukaryota</taxon>
        <taxon>Fungi</taxon>
        <taxon>Dikarya</taxon>
        <taxon>Ascomycota</taxon>
        <taxon>Pezizomycotina</taxon>
        <taxon>Dothideomycetes</taxon>
        <taxon>Pleosporomycetidae</taxon>
        <taxon>Venturiales</taxon>
        <taxon>Cylindrosympodiaceae</taxon>
        <taxon>Tothia</taxon>
    </lineage>
</organism>
<dbReference type="SUPFAM" id="SSF50965">
    <property type="entry name" value="Galactose oxidase, central domain"/>
    <property type="match status" value="1"/>
</dbReference>
<comment type="caution">
    <text evidence="4">The sequence shown here is derived from an EMBL/GenBank/DDBJ whole genome shotgun (WGS) entry which is preliminary data.</text>
</comment>
<reference evidence="4" key="1">
    <citation type="journal article" date="2020" name="Stud. Mycol.">
        <title>101 Dothideomycetes genomes: a test case for predicting lifestyles and emergence of pathogens.</title>
        <authorList>
            <person name="Haridas S."/>
            <person name="Albert R."/>
            <person name="Binder M."/>
            <person name="Bloem J."/>
            <person name="Labutti K."/>
            <person name="Salamov A."/>
            <person name="Andreopoulos B."/>
            <person name="Baker S."/>
            <person name="Barry K."/>
            <person name="Bills G."/>
            <person name="Bluhm B."/>
            <person name="Cannon C."/>
            <person name="Castanera R."/>
            <person name="Culley D."/>
            <person name="Daum C."/>
            <person name="Ezra D."/>
            <person name="Gonzalez J."/>
            <person name="Henrissat B."/>
            <person name="Kuo A."/>
            <person name="Liang C."/>
            <person name="Lipzen A."/>
            <person name="Lutzoni F."/>
            <person name="Magnuson J."/>
            <person name="Mondo S."/>
            <person name="Nolan M."/>
            <person name="Ohm R."/>
            <person name="Pangilinan J."/>
            <person name="Park H.-J."/>
            <person name="Ramirez L."/>
            <person name="Alfaro M."/>
            <person name="Sun H."/>
            <person name="Tritt A."/>
            <person name="Yoshinaga Y."/>
            <person name="Zwiers L.-H."/>
            <person name="Turgeon B."/>
            <person name="Goodwin S."/>
            <person name="Spatafora J."/>
            <person name="Crous P."/>
            <person name="Grigoriev I."/>
        </authorList>
    </citation>
    <scope>NUCLEOTIDE SEQUENCE</scope>
    <source>
        <strain evidence="4">CBS 130266</strain>
    </source>
</reference>
<dbReference type="EMBL" id="MU007204">
    <property type="protein sequence ID" value="KAF2415486.1"/>
    <property type="molecule type" value="Genomic_DNA"/>
</dbReference>
<sequence length="337" mass="36204">MAFHPTSLSTHGQLLPLPQIPNGPRQEHAVVYMAPDTIAVLGGVIPNASAPVVPFSTTTEVLFYSIRKATWRSVAPLPVPLHHPNVAVVGENIYVFGGLDDGGKARDVFRATGESWVYETSTNSWSSIPSLPHARAYSAIGVDQKVIYLAGGFTELIAASQQPLPATLDLVSVFDTKTLKWVTNSVPVKARTLPEGRDHARAEIIDGKMYVIGGFNFGGFNQTDTVFILDLNNLDAGWKTSPAKMPTPRASFAIGVLGKEIFTVGGEGNETAAAVFPIRVFDSVEVYNVEADAWKQLSPISYPRQGPGVAVNGKLYMPGGADREPVGPISRFDAYVL</sequence>
<dbReference type="SMART" id="SM00612">
    <property type="entry name" value="Kelch"/>
    <property type="match status" value="4"/>
</dbReference>
<dbReference type="Proteomes" id="UP000800235">
    <property type="component" value="Unassembled WGS sequence"/>
</dbReference>
<protein>
    <submittedName>
        <fullName evidence="4">Galactose oxidase</fullName>
    </submittedName>
</protein>
<evidence type="ECO:0000259" key="3">
    <source>
        <dbReference type="PROSITE" id="PS50035"/>
    </source>
</evidence>
<evidence type="ECO:0000256" key="1">
    <source>
        <dbReference type="ARBA" id="ARBA00022441"/>
    </source>
</evidence>
<dbReference type="AlphaFoldDB" id="A0A9P4TRT2"/>